<reference evidence="2" key="1">
    <citation type="submission" date="2021-02" db="EMBL/GenBank/DDBJ databases">
        <authorList>
            <person name="Nowell W R."/>
        </authorList>
    </citation>
    <scope>NUCLEOTIDE SEQUENCE</scope>
</reference>
<dbReference type="EMBL" id="CAJOBA010098826">
    <property type="protein sequence ID" value="CAF4512938.1"/>
    <property type="molecule type" value="Genomic_DNA"/>
</dbReference>
<evidence type="ECO:0000313" key="2">
    <source>
        <dbReference type="EMBL" id="CAF4512938.1"/>
    </source>
</evidence>
<protein>
    <submittedName>
        <fullName evidence="2">Uncharacterized protein</fullName>
    </submittedName>
</protein>
<evidence type="ECO:0000313" key="1">
    <source>
        <dbReference type="EMBL" id="CAF1658148.1"/>
    </source>
</evidence>
<dbReference type="Proteomes" id="UP000677228">
    <property type="component" value="Unassembled WGS sequence"/>
</dbReference>
<comment type="caution">
    <text evidence="2">The sequence shown here is derived from an EMBL/GenBank/DDBJ whole genome shotgun (WGS) entry which is preliminary data.</text>
</comment>
<dbReference type="Proteomes" id="UP000682733">
    <property type="component" value="Unassembled WGS sequence"/>
</dbReference>
<proteinExistence type="predicted"/>
<dbReference type="AlphaFoldDB" id="A0A8S2XSS5"/>
<evidence type="ECO:0000313" key="3">
    <source>
        <dbReference type="Proteomes" id="UP000682733"/>
    </source>
</evidence>
<sequence length="143" mass="14811">IGSGDAGDIAEVVDAFQARRVEGHGLGSVSGGDGQAQYGQRTHKTLKHGAASLFKRWAADYAERSDTEYDSFGLSRNGCAIGPSGAELARESVGSATVMLAVTPLSRAGSAPTTSAVVWGYWVNRTPGFARSSTLSSKMSGRA</sequence>
<feature type="non-terminal residue" evidence="2">
    <location>
        <position position="1"/>
    </location>
</feature>
<dbReference type="EMBL" id="CAJNOK010068921">
    <property type="protein sequence ID" value="CAF1658148.1"/>
    <property type="molecule type" value="Genomic_DNA"/>
</dbReference>
<accession>A0A8S2XSS5</accession>
<name>A0A8S2XSS5_9BILA</name>
<gene>
    <name evidence="1" type="ORF">OVA965_LOCUS45160</name>
    <name evidence="2" type="ORF">TMI583_LOCUS48416</name>
</gene>
<organism evidence="2 3">
    <name type="scientific">Didymodactylos carnosus</name>
    <dbReference type="NCBI Taxonomy" id="1234261"/>
    <lineage>
        <taxon>Eukaryota</taxon>
        <taxon>Metazoa</taxon>
        <taxon>Spiralia</taxon>
        <taxon>Gnathifera</taxon>
        <taxon>Rotifera</taxon>
        <taxon>Eurotatoria</taxon>
        <taxon>Bdelloidea</taxon>
        <taxon>Philodinida</taxon>
        <taxon>Philodinidae</taxon>
        <taxon>Didymodactylos</taxon>
    </lineage>
</organism>